<keyword evidence="2" id="KW-1185">Reference proteome</keyword>
<name>F4W601_ACREC</name>
<dbReference type="InParanoid" id="F4W601"/>
<organism evidence="2">
    <name type="scientific">Acromyrmex echinatior</name>
    <name type="common">Panamanian leafcutter ant</name>
    <name type="synonym">Acromyrmex octospinosus echinatior</name>
    <dbReference type="NCBI Taxonomy" id="103372"/>
    <lineage>
        <taxon>Eukaryota</taxon>
        <taxon>Metazoa</taxon>
        <taxon>Ecdysozoa</taxon>
        <taxon>Arthropoda</taxon>
        <taxon>Hexapoda</taxon>
        <taxon>Insecta</taxon>
        <taxon>Pterygota</taxon>
        <taxon>Neoptera</taxon>
        <taxon>Endopterygota</taxon>
        <taxon>Hymenoptera</taxon>
        <taxon>Apocrita</taxon>
        <taxon>Aculeata</taxon>
        <taxon>Formicoidea</taxon>
        <taxon>Formicidae</taxon>
        <taxon>Myrmicinae</taxon>
        <taxon>Acromyrmex</taxon>
    </lineage>
</organism>
<reference evidence="1" key="1">
    <citation type="submission" date="2011-02" db="EMBL/GenBank/DDBJ databases">
        <title>The genome of the leaf-cutting ant Acromyrmex echinatior suggests key adaptations to social evolution and fungus farming.</title>
        <authorList>
            <person name="Nygaard S."/>
            <person name="Zhang G."/>
        </authorList>
    </citation>
    <scope>NUCLEOTIDE SEQUENCE</scope>
</reference>
<gene>
    <name evidence="1" type="ORF">G5I_00852</name>
</gene>
<accession>F4W601</accession>
<dbReference type="EMBL" id="GL887696">
    <property type="protein sequence ID" value="EGI70379.1"/>
    <property type="molecule type" value="Genomic_DNA"/>
</dbReference>
<dbReference type="Proteomes" id="UP000007755">
    <property type="component" value="Unassembled WGS sequence"/>
</dbReference>
<dbReference type="AlphaFoldDB" id="F4W601"/>
<protein>
    <submittedName>
        <fullName evidence="1">Uncharacterized protein</fullName>
    </submittedName>
</protein>
<proteinExistence type="predicted"/>
<evidence type="ECO:0000313" key="1">
    <source>
        <dbReference type="EMBL" id="EGI70379.1"/>
    </source>
</evidence>
<evidence type="ECO:0000313" key="2">
    <source>
        <dbReference type="Proteomes" id="UP000007755"/>
    </source>
</evidence>
<sequence>MRQVDKDYSYMNNEKINQEDLYIGNSGNPWNASSTRIYDKDIHVHTSSNKTTANNMKSQSTKDLEEQLSIRLLALMKWTARPTKRWHIKNGPRHGENPRSTD</sequence>